<organism evidence="2 3">
    <name type="scientific">Solea senegalensis</name>
    <name type="common">Senegalese sole</name>
    <dbReference type="NCBI Taxonomy" id="28829"/>
    <lineage>
        <taxon>Eukaryota</taxon>
        <taxon>Metazoa</taxon>
        <taxon>Chordata</taxon>
        <taxon>Craniata</taxon>
        <taxon>Vertebrata</taxon>
        <taxon>Euteleostomi</taxon>
        <taxon>Actinopterygii</taxon>
        <taxon>Neopterygii</taxon>
        <taxon>Teleostei</taxon>
        <taxon>Neoteleostei</taxon>
        <taxon>Acanthomorphata</taxon>
        <taxon>Carangaria</taxon>
        <taxon>Pleuronectiformes</taxon>
        <taxon>Pleuronectoidei</taxon>
        <taxon>Soleidae</taxon>
        <taxon>Solea</taxon>
    </lineage>
</organism>
<evidence type="ECO:0000313" key="2">
    <source>
        <dbReference type="EMBL" id="KAG7479213.1"/>
    </source>
</evidence>
<name>A0AAV6PXA0_SOLSE</name>
<accession>A0AAV6PXA0</accession>
<keyword evidence="3" id="KW-1185">Reference proteome</keyword>
<keyword evidence="1" id="KW-0812">Transmembrane</keyword>
<comment type="caution">
    <text evidence="2">The sequence shown here is derived from an EMBL/GenBank/DDBJ whole genome shotgun (WGS) entry which is preliminary data.</text>
</comment>
<evidence type="ECO:0000256" key="1">
    <source>
        <dbReference type="SAM" id="Phobius"/>
    </source>
</evidence>
<feature type="transmembrane region" description="Helical" evidence="1">
    <location>
        <begin position="12"/>
        <end position="29"/>
    </location>
</feature>
<protein>
    <submittedName>
        <fullName evidence="2">Uncharacterized protein</fullName>
    </submittedName>
</protein>
<evidence type="ECO:0000313" key="3">
    <source>
        <dbReference type="Proteomes" id="UP000693946"/>
    </source>
</evidence>
<dbReference type="AlphaFoldDB" id="A0AAV6PXA0"/>
<proteinExistence type="predicted"/>
<dbReference type="EMBL" id="JAGKHQ010000020">
    <property type="protein sequence ID" value="KAG7479213.1"/>
    <property type="molecule type" value="Genomic_DNA"/>
</dbReference>
<sequence>MYCTHMGGRLPAIFGPCGLCTFLSIMDVLRTRLNRTTDKAKVNCGAGPDPSMHVLSTPLETNQSPFSEVVFGKNVDSTHIC</sequence>
<reference evidence="2 3" key="1">
    <citation type="journal article" date="2021" name="Sci. Rep.">
        <title>Chromosome anchoring in Senegalese sole (Solea senegalensis) reveals sex-associated markers and genome rearrangements in flatfish.</title>
        <authorList>
            <person name="Guerrero-Cozar I."/>
            <person name="Gomez-Garrido J."/>
            <person name="Berbel C."/>
            <person name="Martinez-Blanch J.F."/>
            <person name="Alioto T."/>
            <person name="Claros M.G."/>
            <person name="Gagnaire P.A."/>
            <person name="Manchado M."/>
        </authorList>
    </citation>
    <scope>NUCLEOTIDE SEQUENCE [LARGE SCALE GENOMIC DNA]</scope>
    <source>
        <strain evidence="2">Sse05_10M</strain>
    </source>
</reference>
<keyword evidence="1" id="KW-0472">Membrane</keyword>
<gene>
    <name evidence="2" type="ORF">JOB18_020897</name>
</gene>
<dbReference type="Proteomes" id="UP000693946">
    <property type="component" value="Linkage Group LG8"/>
</dbReference>
<keyword evidence="1" id="KW-1133">Transmembrane helix</keyword>